<dbReference type="EMBL" id="LNAM01000180">
    <property type="protein sequence ID" value="KSV58220.1"/>
    <property type="molecule type" value="Genomic_DNA"/>
</dbReference>
<dbReference type="OrthoDB" id="2040371at2"/>
<dbReference type="AlphaFoldDB" id="A0A0V8QCK8"/>
<organism evidence="1 2">
    <name type="scientific">Acetivibrio ethanolgignens</name>
    <dbReference type="NCBI Taxonomy" id="290052"/>
    <lineage>
        <taxon>Bacteria</taxon>
        <taxon>Bacillati</taxon>
        <taxon>Bacillota</taxon>
        <taxon>Clostridia</taxon>
        <taxon>Eubacteriales</taxon>
        <taxon>Oscillospiraceae</taxon>
        <taxon>Acetivibrio</taxon>
    </lineage>
</organism>
<proteinExistence type="predicted"/>
<accession>A0A0V8QCK8</accession>
<dbReference type="STRING" id="290052.ASU35_13605"/>
<protein>
    <submittedName>
        <fullName evidence="1">Uncharacterized protein</fullName>
    </submittedName>
</protein>
<evidence type="ECO:0000313" key="1">
    <source>
        <dbReference type="EMBL" id="KSV58220.1"/>
    </source>
</evidence>
<reference evidence="1 2" key="1">
    <citation type="submission" date="2015-11" db="EMBL/GenBank/DDBJ databases">
        <title>Butyribacter intestini gen. nov., sp. nov., a butyric acid-producing bacterium of the family Lachnospiraceae isolated from the human faeces.</title>
        <authorList>
            <person name="Zou Y."/>
            <person name="Xue W."/>
            <person name="Luo G."/>
            <person name="Lv M."/>
        </authorList>
    </citation>
    <scope>NUCLEOTIDE SEQUENCE [LARGE SCALE GENOMIC DNA]</scope>
    <source>
        <strain evidence="1 2">ACET-33324</strain>
    </source>
</reference>
<sequence length="152" mass="17183">MARGDSVTVSFRLNLNREEDMEIWSFLTGGAIEPCFGDKSKFIKSALIRVVQGIKQDDREKRLVCELNAQREAIRNAMSGEADRIINAVKLIVKDEVERLAGVQTEKEKQMLYVTSETMLEGNDRTAGCFEEESEDLDETISAYAMSFLSDF</sequence>
<comment type="caution">
    <text evidence="1">The sequence shown here is derived from an EMBL/GenBank/DDBJ whole genome shotgun (WGS) entry which is preliminary data.</text>
</comment>
<dbReference type="RefSeq" id="WP_058353529.1">
    <property type="nucleotide sequence ID" value="NZ_CABMMD010000180.1"/>
</dbReference>
<evidence type="ECO:0000313" key="2">
    <source>
        <dbReference type="Proteomes" id="UP000054874"/>
    </source>
</evidence>
<keyword evidence="2" id="KW-1185">Reference proteome</keyword>
<name>A0A0V8QCK8_9FIRM</name>
<dbReference type="Proteomes" id="UP000054874">
    <property type="component" value="Unassembled WGS sequence"/>
</dbReference>
<gene>
    <name evidence="1" type="ORF">ASU35_13605</name>
</gene>